<evidence type="ECO:0000256" key="1">
    <source>
        <dbReference type="SAM" id="MobiDB-lite"/>
    </source>
</evidence>
<dbReference type="Proteomes" id="UP000600918">
    <property type="component" value="Unassembled WGS sequence"/>
</dbReference>
<accession>A0A834NQH8</accession>
<proteinExistence type="predicted"/>
<keyword evidence="4" id="KW-1185">Reference proteome</keyword>
<feature type="region of interest" description="Disordered" evidence="1">
    <location>
        <begin position="122"/>
        <end position="160"/>
    </location>
</feature>
<feature type="compositionally biased region" description="Acidic residues" evidence="1">
    <location>
        <begin position="124"/>
        <end position="149"/>
    </location>
</feature>
<feature type="region of interest" description="Disordered" evidence="1">
    <location>
        <begin position="21"/>
        <end position="52"/>
    </location>
</feature>
<keyword evidence="2" id="KW-0472">Membrane</keyword>
<comment type="caution">
    <text evidence="3">The sequence shown here is derived from an EMBL/GenBank/DDBJ whole genome shotgun (WGS) entry which is preliminary data.</text>
</comment>
<organism evidence="3 4">
    <name type="scientific">Vespula pensylvanica</name>
    <name type="common">Western yellow jacket</name>
    <name type="synonym">Wasp</name>
    <dbReference type="NCBI Taxonomy" id="30213"/>
    <lineage>
        <taxon>Eukaryota</taxon>
        <taxon>Metazoa</taxon>
        <taxon>Ecdysozoa</taxon>
        <taxon>Arthropoda</taxon>
        <taxon>Hexapoda</taxon>
        <taxon>Insecta</taxon>
        <taxon>Pterygota</taxon>
        <taxon>Neoptera</taxon>
        <taxon>Endopterygota</taxon>
        <taxon>Hymenoptera</taxon>
        <taxon>Apocrita</taxon>
        <taxon>Aculeata</taxon>
        <taxon>Vespoidea</taxon>
        <taxon>Vespidae</taxon>
        <taxon>Vespinae</taxon>
        <taxon>Vespula</taxon>
    </lineage>
</organism>
<name>A0A834NQH8_VESPE</name>
<sequence length="160" mass="18000">MSCSEVMYQYYHPYLYSRAPPPPHPTHPHAAPHANPHAAHHSPARPAPFQPFSSATATHQYDRDMLNAPRVYQSFGILVFLIILLTALEVSTQSKNPSICSEDSISVDIGAYFSKKGRLFRVVEEEEEEEEEEKDGEGEEEEEEEEDGGDTSLFGNARHL</sequence>
<dbReference type="AlphaFoldDB" id="A0A834NQH8"/>
<evidence type="ECO:0000256" key="2">
    <source>
        <dbReference type="SAM" id="Phobius"/>
    </source>
</evidence>
<keyword evidence="2" id="KW-0812">Transmembrane</keyword>
<evidence type="ECO:0000313" key="4">
    <source>
        <dbReference type="Proteomes" id="UP000600918"/>
    </source>
</evidence>
<gene>
    <name evidence="3" type="ORF">H0235_012222</name>
</gene>
<keyword evidence="2" id="KW-1133">Transmembrane helix</keyword>
<protein>
    <submittedName>
        <fullName evidence="3">Uncharacterized protein</fullName>
    </submittedName>
</protein>
<feature type="compositionally biased region" description="Low complexity" evidence="1">
    <location>
        <begin position="28"/>
        <end position="37"/>
    </location>
</feature>
<dbReference type="EMBL" id="JACSDY010000011">
    <property type="protein sequence ID" value="KAF7415630.1"/>
    <property type="molecule type" value="Genomic_DNA"/>
</dbReference>
<evidence type="ECO:0000313" key="3">
    <source>
        <dbReference type="EMBL" id="KAF7415630.1"/>
    </source>
</evidence>
<feature type="transmembrane region" description="Helical" evidence="2">
    <location>
        <begin position="71"/>
        <end position="88"/>
    </location>
</feature>
<reference evidence="3" key="1">
    <citation type="journal article" date="2020" name="G3 (Bethesda)">
        <title>High-Quality Assemblies for Three Invasive Social Wasps from the &lt;i&gt;Vespula&lt;/i&gt; Genus.</title>
        <authorList>
            <person name="Harrop T.W.R."/>
            <person name="Guhlin J."/>
            <person name="McLaughlin G.M."/>
            <person name="Permina E."/>
            <person name="Stockwell P."/>
            <person name="Gilligan J."/>
            <person name="Le Lec M.F."/>
            <person name="Gruber M.A.M."/>
            <person name="Quinn O."/>
            <person name="Lovegrove M."/>
            <person name="Duncan E.J."/>
            <person name="Remnant E.J."/>
            <person name="Van Eeckhoven J."/>
            <person name="Graham B."/>
            <person name="Knapp R.A."/>
            <person name="Langford K.W."/>
            <person name="Kronenberg Z."/>
            <person name="Press M.O."/>
            <person name="Eacker S.M."/>
            <person name="Wilson-Rankin E.E."/>
            <person name="Purcell J."/>
            <person name="Lester P.J."/>
            <person name="Dearden P.K."/>
        </authorList>
    </citation>
    <scope>NUCLEOTIDE SEQUENCE</scope>
    <source>
        <strain evidence="3">Volc-1</strain>
    </source>
</reference>